<dbReference type="SUPFAM" id="SSF46689">
    <property type="entry name" value="Homeodomain-like"/>
    <property type="match status" value="1"/>
</dbReference>
<evidence type="ECO:0000256" key="2">
    <source>
        <dbReference type="ARBA" id="ARBA00022723"/>
    </source>
</evidence>
<comment type="caution">
    <text evidence="12">The sequence shown here is derived from an EMBL/GenBank/DDBJ whole genome shotgun (WGS) entry which is preliminary data.</text>
</comment>
<dbReference type="GO" id="GO:0005634">
    <property type="term" value="C:nucleus"/>
    <property type="evidence" value="ECO:0007669"/>
    <property type="project" value="UniProtKB-SubCell"/>
</dbReference>
<evidence type="ECO:0000256" key="3">
    <source>
        <dbReference type="ARBA" id="ARBA00022771"/>
    </source>
</evidence>
<evidence type="ECO:0000256" key="4">
    <source>
        <dbReference type="ARBA" id="ARBA00022833"/>
    </source>
</evidence>
<dbReference type="InterPro" id="IPR009057">
    <property type="entry name" value="Homeodomain-like_sf"/>
</dbReference>
<feature type="compositionally biased region" description="Polar residues" evidence="10">
    <location>
        <begin position="18"/>
        <end position="38"/>
    </location>
</feature>
<name>A0A8J4QV78_9ROSI</name>
<dbReference type="InterPro" id="IPR006455">
    <property type="entry name" value="Homeodomain_ZF_HD"/>
</dbReference>
<feature type="domain" description="ZF-HD dimerization-type" evidence="11">
    <location>
        <begin position="144"/>
        <end position="193"/>
    </location>
</feature>
<evidence type="ECO:0000256" key="7">
    <source>
        <dbReference type="ARBA" id="ARBA00023155"/>
    </source>
</evidence>
<keyword evidence="6" id="KW-0238">DNA-binding</keyword>
<dbReference type="GO" id="GO:0008270">
    <property type="term" value="F:zinc ion binding"/>
    <property type="evidence" value="ECO:0007669"/>
    <property type="project" value="UniProtKB-KW"/>
</dbReference>
<evidence type="ECO:0000256" key="1">
    <source>
        <dbReference type="ARBA" id="ARBA00004123"/>
    </source>
</evidence>
<dbReference type="OrthoDB" id="1910053at2759"/>
<evidence type="ECO:0000256" key="9">
    <source>
        <dbReference type="ARBA" id="ARBA00023242"/>
    </source>
</evidence>
<dbReference type="SMR" id="A0A8J4QV78"/>
<dbReference type="GO" id="GO:0003700">
    <property type="term" value="F:DNA-binding transcription factor activity"/>
    <property type="evidence" value="ECO:0007669"/>
    <property type="project" value="TreeGrafter"/>
</dbReference>
<evidence type="ECO:0000259" key="11">
    <source>
        <dbReference type="PROSITE" id="PS51523"/>
    </source>
</evidence>
<dbReference type="NCBIfam" id="TIGR01566">
    <property type="entry name" value="ZF_HD_prot_N"/>
    <property type="match status" value="1"/>
</dbReference>
<dbReference type="AlphaFoldDB" id="A0A8J4QV78"/>
<dbReference type="InterPro" id="IPR006456">
    <property type="entry name" value="ZF_HD_homeobox_Cys/His_dimer"/>
</dbReference>
<dbReference type="Pfam" id="PF04770">
    <property type="entry name" value="ZF-HD_dimer"/>
    <property type="match status" value="1"/>
</dbReference>
<dbReference type="PANTHER" id="PTHR31948">
    <property type="entry name" value="ZINC-FINGER HOMEODOMAIN PROTEIN 2"/>
    <property type="match status" value="1"/>
</dbReference>
<dbReference type="GO" id="GO:0000976">
    <property type="term" value="F:transcription cis-regulatory region binding"/>
    <property type="evidence" value="ECO:0007669"/>
    <property type="project" value="TreeGrafter"/>
</dbReference>
<keyword evidence="4" id="KW-0862">Zinc</keyword>
<feature type="compositionally biased region" description="Basic and acidic residues" evidence="10">
    <location>
        <begin position="1"/>
        <end position="11"/>
    </location>
</feature>
<comment type="subcellular location">
    <subcellularLocation>
        <location evidence="1">Nucleus</location>
    </subcellularLocation>
</comment>
<evidence type="ECO:0000256" key="8">
    <source>
        <dbReference type="ARBA" id="ARBA00023163"/>
    </source>
</evidence>
<keyword evidence="3" id="KW-0863">Zinc-finger</keyword>
<feature type="region of interest" description="Disordered" evidence="10">
    <location>
        <begin position="69"/>
        <end position="138"/>
    </location>
</feature>
<dbReference type="EMBL" id="JRKL02003996">
    <property type="protein sequence ID" value="KAF3953619.1"/>
    <property type="molecule type" value="Genomic_DNA"/>
</dbReference>
<dbReference type="GO" id="GO:0050793">
    <property type="term" value="P:regulation of developmental process"/>
    <property type="evidence" value="ECO:0007669"/>
    <property type="project" value="TreeGrafter"/>
</dbReference>
<dbReference type="NCBIfam" id="TIGR01565">
    <property type="entry name" value="homeo_ZF_HD"/>
    <property type="match status" value="1"/>
</dbReference>
<organism evidence="12 13">
    <name type="scientific">Castanea mollissima</name>
    <name type="common">Chinese chestnut</name>
    <dbReference type="NCBI Taxonomy" id="60419"/>
    <lineage>
        <taxon>Eukaryota</taxon>
        <taxon>Viridiplantae</taxon>
        <taxon>Streptophyta</taxon>
        <taxon>Embryophyta</taxon>
        <taxon>Tracheophyta</taxon>
        <taxon>Spermatophyta</taxon>
        <taxon>Magnoliopsida</taxon>
        <taxon>eudicotyledons</taxon>
        <taxon>Gunneridae</taxon>
        <taxon>Pentapetalae</taxon>
        <taxon>rosids</taxon>
        <taxon>fabids</taxon>
        <taxon>Fagales</taxon>
        <taxon>Fagaceae</taxon>
        <taxon>Castanea</taxon>
    </lineage>
</organism>
<dbReference type="Proteomes" id="UP000737018">
    <property type="component" value="Unassembled WGS sequence"/>
</dbReference>
<keyword evidence="9" id="KW-0539">Nucleus</keyword>
<feature type="region of interest" description="Disordered" evidence="10">
    <location>
        <begin position="1"/>
        <end position="50"/>
    </location>
</feature>
<keyword evidence="8" id="KW-0804">Transcription</keyword>
<dbReference type="Gene3D" id="1.10.10.60">
    <property type="entry name" value="Homeodomain-like"/>
    <property type="match status" value="1"/>
</dbReference>
<evidence type="ECO:0000313" key="12">
    <source>
        <dbReference type="EMBL" id="KAF3953619.1"/>
    </source>
</evidence>
<dbReference type="FunFam" id="1.10.10.60:FF:000257">
    <property type="entry name" value="Zinc-finger homeodomain protein 2"/>
    <property type="match status" value="1"/>
</dbReference>
<evidence type="ECO:0000256" key="10">
    <source>
        <dbReference type="SAM" id="MobiDB-lite"/>
    </source>
</evidence>
<dbReference type="PANTHER" id="PTHR31948:SF119">
    <property type="entry name" value="ZINC-FINGER HOMEODOMAIN PROTEIN 6-LIKE"/>
    <property type="match status" value="1"/>
</dbReference>
<proteinExistence type="predicted"/>
<evidence type="ECO:0000256" key="6">
    <source>
        <dbReference type="ARBA" id="ARBA00023125"/>
    </source>
</evidence>
<keyword evidence="7" id="KW-0371">Homeobox</keyword>
<sequence length="357" mass="40105">MELRGQEKEIRMPLPSTLGYNPTHKGSSTKLSSPTVASTVGERRRDQTVQGNTIFNPAQTLELQHHHHLLPQQPNPNSHNNTHKPGRDPDANPDQISAPIATPSGATTTPITSASKKSPTPRPQPQPQQNSSTIRAAPPKVIRYKECLKNHAASMGGHVVDGCGEFMPSGDEGTLEALKCAACECHRNFHRKETEGESQYVSDSYYNYNPNTNNDRREIVLPQHHRPPPLTPPPHHHLLHHHHRPHPVPIAPMMMAFGASGGTPAESSSEDLGMFRSDHHVGVQGLSQARQSKKRFRTKFSQEQKDKMMEFAEKLGWKIQKHDEQDVQNFCLEVGIKRQVFKVWMHNNKQAMKKKQM</sequence>
<dbReference type="PROSITE" id="PS51523">
    <property type="entry name" value="ZF_HD_DIMER"/>
    <property type="match status" value="1"/>
</dbReference>
<evidence type="ECO:0000313" key="13">
    <source>
        <dbReference type="Proteomes" id="UP000737018"/>
    </source>
</evidence>
<evidence type="ECO:0000256" key="5">
    <source>
        <dbReference type="ARBA" id="ARBA00023015"/>
    </source>
</evidence>
<feature type="compositionally biased region" description="Polar residues" evidence="10">
    <location>
        <begin position="104"/>
        <end position="118"/>
    </location>
</feature>
<keyword evidence="13" id="KW-1185">Reference proteome</keyword>
<protein>
    <recommendedName>
        <fullName evidence="11">ZF-HD dimerization-type domain-containing protein</fullName>
    </recommendedName>
</protein>
<keyword evidence="2" id="KW-0479">Metal-binding</keyword>
<feature type="region of interest" description="Disordered" evidence="10">
    <location>
        <begin position="223"/>
        <end position="242"/>
    </location>
</feature>
<gene>
    <name evidence="12" type="ORF">CMV_020955</name>
</gene>
<accession>A0A8J4QV78</accession>
<keyword evidence="5" id="KW-0805">Transcription regulation</keyword>
<reference evidence="12" key="1">
    <citation type="submission" date="2020-03" db="EMBL/GenBank/DDBJ databases">
        <title>Castanea mollissima Vanexum genome sequencing.</title>
        <authorList>
            <person name="Staton M."/>
        </authorList>
    </citation>
    <scope>NUCLEOTIDE SEQUENCE</scope>
    <source>
        <tissue evidence="12">Leaf</tissue>
    </source>
</reference>